<feature type="domain" description="ZW10 C-terminal helical" evidence="3">
    <location>
        <begin position="576"/>
        <end position="719"/>
    </location>
</feature>
<dbReference type="GO" id="GO:0006888">
    <property type="term" value="P:endoplasmic reticulum to Golgi vesicle-mediated transport"/>
    <property type="evidence" value="ECO:0007669"/>
    <property type="project" value="TreeGrafter"/>
</dbReference>
<evidence type="ECO:0000259" key="2">
    <source>
        <dbReference type="Pfam" id="PF20666"/>
    </source>
</evidence>
<dbReference type="PANTHER" id="PTHR12205">
    <property type="entry name" value="CENTROMERE/KINETOCHORE PROTEIN ZW10"/>
    <property type="match status" value="1"/>
</dbReference>
<dbReference type="GO" id="GO:0005737">
    <property type="term" value="C:cytoplasm"/>
    <property type="evidence" value="ECO:0007669"/>
    <property type="project" value="GOC"/>
</dbReference>
<evidence type="ECO:0000259" key="1">
    <source>
        <dbReference type="Pfam" id="PF20665"/>
    </source>
</evidence>
<dbReference type="InterPro" id="IPR055148">
    <property type="entry name" value="ZW10_C_2"/>
</dbReference>
<evidence type="ECO:0000313" key="5">
    <source>
        <dbReference type="Proteomes" id="UP001210211"/>
    </source>
</evidence>
<feature type="domain" description="Centromere/kinetochore protein zw10 C-terminal" evidence="2">
    <location>
        <begin position="426"/>
        <end position="552"/>
    </location>
</feature>
<evidence type="ECO:0000259" key="3">
    <source>
        <dbReference type="Pfam" id="PF22766"/>
    </source>
</evidence>
<protein>
    <recommendedName>
        <fullName evidence="6">Centromere/kinetochore protein zw10 homolog</fullName>
    </recommendedName>
</protein>
<evidence type="ECO:0008006" key="6">
    <source>
        <dbReference type="Google" id="ProtNLM"/>
    </source>
</evidence>
<dbReference type="GO" id="GO:1990423">
    <property type="term" value="C:RZZ complex"/>
    <property type="evidence" value="ECO:0007669"/>
    <property type="project" value="TreeGrafter"/>
</dbReference>
<proteinExistence type="predicted"/>
<reference evidence="4 5" key="1">
    <citation type="journal article" date="2022" name="Cell">
        <title>Repeat-based holocentromeres influence genome architecture and karyotype evolution.</title>
        <authorList>
            <person name="Hofstatter P.G."/>
            <person name="Thangavel G."/>
            <person name="Lux T."/>
            <person name="Neumann P."/>
            <person name="Vondrak T."/>
            <person name="Novak P."/>
            <person name="Zhang M."/>
            <person name="Costa L."/>
            <person name="Castellani M."/>
            <person name="Scott A."/>
            <person name="Toegelov H."/>
            <person name="Fuchs J."/>
            <person name="Mata-Sucre Y."/>
            <person name="Dias Y."/>
            <person name="Vanzela A.L.L."/>
            <person name="Huettel B."/>
            <person name="Almeida C.C.S."/>
            <person name="Simkova H."/>
            <person name="Souza G."/>
            <person name="Pedrosa-Harand A."/>
            <person name="Macas J."/>
            <person name="Mayer K.F.X."/>
            <person name="Houben A."/>
            <person name="Marques A."/>
        </authorList>
    </citation>
    <scope>NUCLEOTIDE SEQUENCE [LARGE SCALE GENOMIC DNA]</scope>
    <source>
        <strain evidence="4">RhyTen1mFocal</strain>
    </source>
</reference>
<dbReference type="Pfam" id="PF20665">
    <property type="entry name" value="Zw10_middle"/>
    <property type="match status" value="1"/>
</dbReference>
<evidence type="ECO:0000313" key="4">
    <source>
        <dbReference type="EMBL" id="KAJ3698342.1"/>
    </source>
</evidence>
<dbReference type="Pfam" id="PF22766">
    <property type="entry name" value="ZW10_C2"/>
    <property type="match status" value="1"/>
</dbReference>
<dbReference type="AlphaFoldDB" id="A0AAD5ZI58"/>
<organism evidence="4 5">
    <name type="scientific">Rhynchospora tenuis</name>
    <dbReference type="NCBI Taxonomy" id="198213"/>
    <lineage>
        <taxon>Eukaryota</taxon>
        <taxon>Viridiplantae</taxon>
        <taxon>Streptophyta</taxon>
        <taxon>Embryophyta</taxon>
        <taxon>Tracheophyta</taxon>
        <taxon>Spermatophyta</taxon>
        <taxon>Magnoliopsida</taxon>
        <taxon>Liliopsida</taxon>
        <taxon>Poales</taxon>
        <taxon>Cyperaceae</taxon>
        <taxon>Cyperoideae</taxon>
        <taxon>Rhynchosporeae</taxon>
        <taxon>Rhynchospora</taxon>
    </lineage>
</organism>
<gene>
    <name evidence="4" type="ORF">LUZ61_002047</name>
</gene>
<dbReference type="EMBL" id="JAMRDG010000001">
    <property type="protein sequence ID" value="KAJ3698342.1"/>
    <property type="molecule type" value="Genomic_DNA"/>
</dbReference>
<dbReference type="Proteomes" id="UP001210211">
    <property type="component" value="Unassembled WGS sequence"/>
</dbReference>
<dbReference type="Pfam" id="PF20666">
    <property type="entry name" value="ZW10_C"/>
    <property type="match status" value="1"/>
</dbReference>
<comment type="caution">
    <text evidence="4">The sequence shown here is derived from an EMBL/GenBank/DDBJ whole genome shotgun (WGS) entry which is preliminary data.</text>
</comment>
<dbReference type="InterPro" id="IPR048344">
    <property type="entry name" value="Zw10_middle"/>
</dbReference>
<keyword evidence="5" id="KW-1185">Reference proteome</keyword>
<dbReference type="InterPro" id="IPR046362">
    <property type="entry name" value="Zw10/DSL1_C_sf"/>
</dbReference>
<dbReference type="Gene3D" id="1.10.357.150">
    <property type="match status" value="1"/>
</dbReference>
<dbReference type="PANTHER" id="PTHR12205:SF0">
    <property type="entry name" value="CENTROMERE_KINETOCHORE PROTEIN ZW10 HOMOLOG"/>
    <property type="match status" value="1"/>
</dbReference>
<dbReference type="GO" id="GO:0007094">
    <property type="term" value="P:mitotic spindle assembly checkpoint signaling"/>
    <property type="evidence" value="ECO:0007669"/>
    <property type="project" value="TreeGrafter"/>
</dbReference>
<feature type="domain" description="Centromere/kinetochore protein zw10 middle" evidence="1">
    <location>
        <begin position="177"/>
        <end position="402"/>
    </location>
</feature>
<accession>A0AAD5ZI58</accession>
<name>A0AAD5ZI58_9POAL</name>
<dbReference type="InterPro" id="IPR048343">
    <property type="entry name" value="ZW10_C"/>
</dbReference>
<sequence>MMEMGTANLDVRDLLSTAGDLDPSSPLSAPDLRLLIDRLQIHSSRIKARARSYLLSHRDDLASAISRAATASSASSSLSDSLSAALQLLSDRPLDLEIRALADQIVATRRELQERKEALGIVTEISRFLDRIRFVREGTRSGRVVEAAKTVCELKNSFFVDKKADEEPLVFDMLRNEWRECFDELQGVLAKNVEDCVRYNEEKRKLVVSSCGDKVELSVAFQALEIIDALDYGMAKVADLMIKHVITPVITDISISFTEVVNEDATEKRDYALQVVLSESEEYSDGSVLYSRIIDILNFINKSICLKKDTWMRCFAKMTWSTITDLIITNFLSKAIPDVPSKLIDFQDIMRNTAEFEEDLRKMHFISDDNKDKKLSQYVDNVEVHFASKKRNELLVKARSILKGFSYADPPESGRSDYLVDILLQQDRCLVSKSAFQLLNLVHEALRDACLSSARVAKEYYNASRDVLHMYMAIIPVKLEKQLSSITQVAIIVHNDLYYMSQEVLGLAFQYRADFPSGLQDHATFVDLAPNLYEISEDILQRQIQFVLSFLKDAIDCADGFQNTHLSQQYESAKFSIEQVVFNLEKVRIMWEPCMATSTYRRCMHTLLDFVFSRITAEMLALDDIAAEETLQLQGLIHLALENMTSLFGSIATTVDEMIPSLRKLRKLADLFDMSLKSITSAWENGELLQCGFTSSEVESFIKAIFADSNLRMECLLRIEGFQNS</sequence>